<dbReference type="FunFam" id="3.30.63.10:FF:000002">
    <property type="entry name" value="Guanylate kinase 1"/>
    <property type="match status" value="1"/>
</dbReference>
<dbReference type="PANTHER" id="PTHR23117:SF13">
    <property type="entry name" value="GUANYLATE KINASE"/>
    <property type="match status" value="1"/>
</dbReference>
<dbReference type="Proteomes" id="UP000051673">
    <property type="component" value="Unassembled WGS sequence"/>
</dbReference>
<evidence type="ECO:0000313" key="15">
    <source>
        <dbReference type="EMBL" id="KRN77569.1"/>
    </source>
</evidence>
<evidence type="ECO:0000256" key="4">
    <source>
        <dbReference type="ARBA" id="ARBA00012961"/>
    </source>
</evidence>
<dbReference type="PATRIC" id="fig|1620.3.peg.1663"/>
<sequence length="206" mass="23478">MKRGVLIVLSGPSGVGKGTVRKALFEEPDIDFQYSISMTTRQPRDGEVNGEDYFFVTREAFEQKIADGEMLEYAEYVGNYYGTPKSFIDDTLASGRDVLLEIEVQGALQVKEKMPEGAYIFLTPPDLRALKERLIMRGTEQLDVIDRRVHAATKEIQMMANYDYAVVNDEVSLAVQRIKDIIKVERLRVNRVLPEYIAMIEELEES</sequence>
<dbReference type="InterPro" id="IPR017665">
    <property type="entry name" value="Guanylate_kinase"/>
</dbReference>
<keyword evidence="16" id="KW-1185">Reference proteome</keyword>
<dbReference type="Gene3D" id="3.40.50.300">
    <property type="entry name" value="P-loop containing nucleotide triphosphate hydrolases"/>
    <property type="match status" value="1"/>
</dbReference>
<accession>A0A0R2JK42</accession>
<dbReference type="InterPro" id="IPR020590">
    <property type="entry name" value="Guanylate_kinase_CS"/>
</dbReference>
<reference evidence="15 16" key="1">
    <citation type="journal article" date="2015" name="Genome Announc.">
        <title>Expanding the biotechnology potential of lactobacilli through comparative genomics of 213 strains and associated genera.</title>
        <authorList>
            <person name="Sun Z."/>
            <person name="Harris H.M."/>
            <person name="McCann A."/>
            <person name="Guo C."/>
            <person name="Argimon S."/>
            <person name="Zhang W."/>
            <person name="Yang X."/>
            <person name="Jeffery I.B."/>
            <person name="Cooney J.C."/>
            <person name="Kagawa T.F."/>
            <person name="Liu W."/>
            <person name="Song Y."/>
            <person name="Salvetti E."/>
            <person name="Wrobel A."/>
            <person name="Rasinkangas P."/>
            <person name="Parkhill J."/>
            <person name="Rea M.C."/>
            <person name="O'Sullivan O."/>
            <person name="Ritari J."/>
            <person name="Douillard F.P."/>
            <person name="Paul Ross R."/>
            <person name="Yang R."/>
            <person name="Briner A.E."/>
            <person name="Felis G.E."/>
            <person name="de Vos W.M."/>
            <person name="Barrangou R."/>
            <person name="Klaenhammer T.R."/>
            <person name="Caufield P.W."/>
            <person name="Cui Y."/>
            <person name="Zhang H."/>
            <person name="O'Toole P.W."/>
        </authorList>
    </citation>
    <scope>NUCLEOTIDE SEQUENCE [LARGE SCALE GENOMIC DNA]</scope>
    <source>
        <strain evidence="15 16">DSM 20014</strain>
    </source>
</reference>
<evidence type="ECO:0000256" key="3">
    <source>
        <dbReference type="ARBA" id="ARBA00005790"/>
    </source>
</evidence>
<evidence type="ECO:0000313" key="16">
    <source>
        <dbReference type="Proteomes" id="UP000051673"/>
    </source>
</evidence>
<evidence type="ECO:0000256" key="6">
    <source>
        <dbReference type="ARBA" id="ARBA00022490"/>
    </source>
</evidence>
<evidence type="ECO:0000256" key="2">
    <source>
        <dbReference type="ARBA" id="ARBA00004496"/>
    </source>
</evidence>
<dbReference type="SUPFAM" id="SSF52540">
    <property type="entry name" value="P-loop containing nucleoside triphosphate hydrolases"/>
    <property type="match status" value="1"/>
</dbReference>
<feature type="domain" description="Guanylate kinase-like" evidence="14">
    <location>
        <begin position="4"/>
        <end position="183"/>
    </location>
</feature>
<proteinExistence type="inferred from homology"/>
<keyword evidence="6 13" id="KW-0963">Cytoplasm</keyword>
<dbReference type="STRING" id="1620.IV67_GL001629"/>
<evidence type="ECO:0000256" key="12">
    <source>
        <dbReference type="ARBA" id="ARBA00048594"/>
    </source>
</evidence>
<feature type="binding site" evidence="13">
    <location>
        <begin position="11"/>
        <end position="18"/>
    </location>
    <ligand>
        <name>ATP</name>
        <dbReference type="ChEBI" id="CHEBI:30616"/>
    </ligand>
</feature>
<dbReference type="RefSeq" id="WP_057786739.1">
    <property type="nucleotide sequence ID" value="NZ_JQCD01000018.1"/>
</dbReference>
<dbReference type="InterPro" id="IPR008145">
    <property type="entry name" value="GK/Ca_channel_bsu"/>
</dbReference>
<gene>
    <name evidence="13" type="primary">gmk</name>
    <name evidence="15" type="ORF">IV67_GL001629</name>
</gene>
<dbReference type="Gene3D" id="3.30.63.10">
    <property type="entry name" value="Guanylate Kinase phosphate binding domain"/>
    <property type="match status" value="1"/>
</dbReference>
<dbReference type="HAMAP" id="MF_00328">
    <property type="entry name" value="Guanylate_kinase"/>
    <property type="match status" value="1"/>
</dbReference>
<dbReference type="GO" id="GO:0004385">
    <property type="term" value="F:GMP kinase activity"/>
    <property type="evidence" value="ECO:0007669"/>
    <property type="project" value="UniProtKB-UniRule"/>
</dbReference>
<dbReference type="CDD" id="cd00071">
    <property type="entry name" value="GMPK"/>
    <property type="match status" value="1"/>
</dbReference>
<dbReference type="NCBIfam" id="TIGR03263">
    <property type="entry name" value="guanyl_kin"/>
    <property type="match status" value="1"/>
</dbReference>
<evidence type="ECO:0000256" key="13">
    <source>
        <dbReference type="HAMAP-Rule" id="MF_00328"/>
    </source>
</evidence>
<keyword evidence="9 13" id="KW-0418">Kinase</keyword>
<dbReference type="EMBL" id="JQCD01000018">
    <property type="protein sequence ID" value="KRN77569.1"/>
    <property type="molecule type" value="Genomic_DNA"/>
</dbReference>
<dbReference type="SMART" id="SM00072">
    <property type="entry name" value="GuKc"/>
    <property type="match status" value="1"/>
</dbReference>
<evidence type="ECO:0000256" key="1">
    <source>
        <dbReference type="ARBA" id="ARBA00003531"/>
    </source>
</evidence>
<comment type="catalytic activity">
    <reaction evidence="12 13">
        <text>GMP + ATP = GDP + ADP</text>
        <dbReference type="Rhea" id="RHEA:20780"/>
        <dbReference type="ChEBI" id="CHEBI:30616"/>
        <dbReference type="ChEBI" id="CHEBI:58115"/>
        <dbReference type="ChEBI" id="CHEBI:58189"/>
        <dbReference type="ChEBI" id="CHEBI:456216"/>
        <dbReference type="EC" id="2.7.4.8"/>
    </reaction>
</comment>
<keyword evidence="10 13" id="KW-0067">ATP-binding</keyword>
<evidence type="ECO:0000256" key="7">
    <source>
        <dbReference type="ARBA" id="ARBA00022679"/>
    </source>
</evidence>
<dbReference type="GO" id="GO:0005524">
    <property type="term" value="F:ATP binding"/>
    <property type="evidence" value="ECO:0007669"/>
    <property type="project" value="UniProtKB-UniRule"/>
</dbReference>
<dbReference type="PROSITE" id="PS00856">
    <property type="entry name" value="GUANYLATE_KINASE_1"/>
    <property type="match status" value="1"/>
</dbReference>
<dbReference type="Pfam" id="PF00625">
    <property type="entry name" value="Guanylate_kin"/>
    <property type="match status" value="1"/>
</dbReference>
<name>A0A0R2JK42_9LACO</name>
<dbReference type="EC" id="2.7.4.8" evidence="4 13"/>
<dbReference type="AlphaFoldDB" id="A0A0R2JK42"/>
<dbReference type="PROSITE" id="PS50052">
    <property type="entry name" value="GUANYLATE_KINASE_2"/>
    <property type="match status" value="1"/>
</dbReference>
<evidence type="ECO:0000256" key="8">
    <source>
        <dbReference type="ARBA" id="ARBA00022741"/>
    </source>
</evidence>
<organism evidence="15 16">
    <name type="scientific">Weissella minor</name>
    <dbReference type="NCBI Taxonomy" id="1620"/>
    <lineage>
        <taxon>Bacteria</taxon>
        <taxon>Bacillati</taxon>
        <taxon>Bacillota</taxon>
        <taxon>Bacilli</taxon>
        <taxon>Lactobacillales</taxon>
        <taxon>Lactobacillaceae</taxon>
        <taxon>Weissella</taxon>
    </lineage>
</organism>
<dbReference type="GO" id="GO:0005829">
    <property type="term" value="C:cytosol"/>
    <property type="evidence" value="ECO:0007669"/>
    <property type="project" value="TreeGrafter"/>
</dbReference>
<evidence type="ECO:0000256" key="5">
    <source>
        <dbReference type="ARBA" id="ARBA00016296"/>
    </source>
</evidence>
<evidence type="ECO:0000256" key="11">
    <source>
        <dbReference type="ARBA" id="ARBA00030128"/>
    </source>
</evidence>
<keyword evidence="8 13" id="KW-0547">Nucleotide-binding</keyword>
<evidence type="ECO:0000256" key="10">
    <source>
        <dbReference type="ARBA" id="ARBA00022840"/>
    </source>
</evidence>
<dbReference type="FunFam" id="3.40.50.300:FF:000855">
    <property type="entry name" value="Guanylate kinase"/>
    <property type="match status" value="1"/>
</dbReference>
<comment type="caution">
    <text evidence="15">The sequence shown here is derived from an EMBL/GenBank/DDBJ whole genome shotgun (WGS) entry which is preliminary data.</text>
</comment>
<comment type="subcellular location">
    <subcellularLocation>
        <location evidence="2 13">Cytoplasm</location>
    </subcellularLocation>
</comment>
<dbReference type="PANTHER" id="PTHR23117">
    <property type="entry name" value="GUANYLATE KINASE-RELATED"/>
    <property type="match status" value="1"/>
</dbReference>
<dbReference type="OrthoDB" id="9808150at2"/>
<comment type="function">
    <text evidence="1 13">Essential for recycling GMP and indirectly, cGMP.</text>
</comment>
<protein>
    <recommendedName>
        <fullName evidence="5 13">Guanylate kinase</fullName>
        <ecNumber evidence="4 13">2.7.4.8</ecNumber>
    </recommendedName>
    <alternativeName>
        <fullName evidence="11 13">GMP kinase</fullName>
    </alternativeName>
</protein>
<dbReference type="InterPro" id="IPR027417">
    <property type="entry name" value="P-loop_NTPase"/>
</dbReference>
<evidence type="ECO:0000259" key="14">
    <source>
        <dbReference type="PROSITE" id="PS50052"/>
    </source>
</evidence>
<evidence type="ECO:0000256" key="9">
    <source>
        <dbReference type="ARBA" id="ARBA00022777"/>
    </source>
</evidence>
<dbReference type="InterPro" id="IPR008144">
    <property type="entry name" value="Guanylate_kin-like_dom"/>
</dbReference>
<keyword evidence="7 13" id="KW-0808">Transferase</keyword>
<comment type="similarity">
    <text evidence="3 13">Belongs to the guanylate kinase family.</text>
</comment>